<proteinExistence type="predicted"/>
<organism evidence="1 2">
    <name type="scientific">Tetrahymena thermophila (strain SB210)</name>
    <dbReference type="NCBI Taxonomy" id="312017"/>
    <lineage>
        <taxon>Eukaryota</taxon>
        <taxon>Sar</taxon>
        <taxon>Alveolata</taxon>
        <taxon>Ciliophora</taxon>
        <taxon>Intramacronucleata</taxon>
        <taxon>Oligohymenophorea</taxon>
        <taxon>Hymenostomatida</taxon>
        <taxon>Tetrahymenina</taxon>
        <taxon>Tetrahymenidae</taxon>
        <taxon>Tetrahymena</taxon>
    </lineage>
</organism>
<dbReference type="AlphaFoldDB" id="Q22B62"/>
<dbReference type="GeneID" id="7840244"/>
<dbReference type="EMBL" id="GG662565">
    <property type="protein sequence ID" value="EAR82539.1"/>
    <property type="molecule type" value="Genomic_DNA"/>
</dbReference>
<reference evidence="2" key="1">
    <citation type="journal article" date="2006" name="PLoS Biol.">
        <title>Macronuclear genome sequence of the ciliate Tetrahymena thermophila, a model eukaryote.</title>
        <authorList>
            <person name="Eisen J.A."/>
            <person name="Coyne R.S."/>
            <person name="Wu M."/>
            <person name="Wu D."/>
            <person name="Thiagarajan M."/>
            <person name="Wortman J.R."/>
            <person name="Badger J.H."/>
            <person name="Ren Q."/>
            <person name="Amedeo P."/>
            <person name="Jones K.M."/>
            <person name="Tallon L.J."/>
            <person name="Delcher A.L."/>
            <person name="Salzberg S.L."/>
            <person name="Silva J.C."/>
            <person name="Haas B.J."/>
            <person name="Majoros W.H."/>
            <person name="Farzad M."/>
            <person name="Carlton J.M."/>
            <person name="Smith R.K. Jr."/>
            <person name="Garg J."/>
            <person name="Pearlman R.E."/>
            <person name="Karrer K.M."/>
            <person name="Sun L."/>
            <person name="Manning G."/>
            <person name="Elde N.C."/>
            <person name="Turkewitz A.P."/>
            <person name="Asai D.J."/>
            <person name="Wilkes D.E."/>
            <person name="Wang Y."/>
            <person name="Cai H."/>
            <person name="Collins K."/>
            <person name="Stewart B.A."/>
            <person name="Lee S.R."/>
            <person name="Wilamowska K."/>
            <person name="Weinberg Z."/>
            <person name="Ruzzo W.L."/>
            <person name="Wloga D."/>
            <person name="Gaertig J."/>
            <person name="Frankel J."/>
            <person name="Tsao C.-C."/>
            <person name="Gorovsky M.A."/>
            <person name="Keeling P.J."/>
            <person name="Waller R.F."/>
            <person name="Patron N.J."/>
            <person name="Cherry J.M."/>
            <person name="Stover N.A."/>
            <person name="Krieger C.J."/>
            <person name="del Toro C."/>
            <person name="Ryder H.F."/>
            <person name="Williamson S.C."/>
            <person name="Barbeau R.A."/>
            <person name="Hamilton E.P."/>
            <person name="Orias E."/>
        </authorList>
    </citation>
    <scope>NUCLEOTIDE SEQUENCE [LARGE SCALE GENOMIC DNA]</scope>
    <source>
        <strain evidence="2">SB210</strain>
    </source>
</reference>
<dbReference type="KEGG" id="tet:TTHERM_01109930"/>
<accession>Q22B62</accession>
<gene>
    <name evidence="1" type="ORF">TTHERM_01109930</name>
</gene>
<name>Q22B62_TETTS</name>
<dbReference type="OrthoDB" id="10583338at2759"/>
<dbReference type="eggNOG" id="ENOG502T28Z">
    <property type="taxonomic scope" value="Eukaryota"/>
</dbReference>
<evidence type="ECO:0000313" key="2">
    <source>
        <dbReference type="Proteomes" id="UP000009168"/>
    </source>
</evidence>
<evidence type="ECO:0000313" key="1">
    <source>
        <dbReference type="EMBL" id="EAR82539.1"/>
    </source>
</evidence>
<dbReference type="InParanoid" id="Q22B62"/>
<sequence>MTTITNYVKGNFLITEQQEQKQLCIFESEYYNESVCSQLFSHSLQLNLEAKERNLILIDFGLQWMSEFEKLDKQINLDSGKAVQIGENKYGLFFFDSLCTQKNDFAFSLKEESLKKVIECLGQIKKHLNGKPTILFMRGLEVLEMYYQKEDISLFVAELQQTNDLIKQVNLIVRKSLISNKLEEALTSLATCKIFFDYPYEQIKNEVHTQFFMLKLTLRKFNGYSFIQRYKFNLTEMKKNKLDIKKFDPKVEEDVPGPSEQDIQKMFQASFNLSISESQKKARQQLEEAIMPHLQQKKLEKWDNCAEKVKNKMDDLIELEGSDVDQEQEEDDDFDV</sequence>
<dbReference type="OMA" id="FYFLHYQ"/>
<dbReference type="Proteomes" id="UP000009168">
    <property type="component" value="Unassembled WGS sequence"/>
</dbReference>
<dbReference type="RefSeq" id="XP_001030202.1">
    <property type="nucleotide sequence ID" value="XM_001030202.3"/>
</dbReference>
<protein>
    <submittedName>
        <fullName evidence="1">Uncharacterized protein</fullName>
    </submittedName>
</protein>
<dbReference type="HOGENOM" id="CLU_827663_0_0_1"/>
<keyword evidence="2" id="KW-1185">Reference proteome</keyword>